<dbReference type="EMBL" id="BAABGA010000086">
    <property type="protein sequence ID" value="GAA4467334.1"/>
    <property type="molecule type" value="Genomic_DNA"/>
</dbReference>
<reference evidence="3" key="1">
    <citation type="journal article" date="2019" name="Int. J. Syst. Evol. Microbiol.">
        <title>The Global Catalogue of Microorganisms (GCM) 10K type strain sequencing project: providing services to taxonomists for standard genome sequencing and annotation.</title>
        <authorList>
            <consortium name="The Broad Institute Genomics Platform"/>
            <consortium name="The Broad Institute Genome Sequencing Center for Infectious Disease"/>
            <person name="Wu L."/>
            <person name="Ma J."/>
        </authorList>
    </citation>
    <scope>NUCLEOTIDE SEQUENCE [LARGE SCALE GENOMIC DNA]</scope>
    <source>
        <strain evidence="3">JCM 17759</strain>
    </source>
</reference>
<organism evidence="2 3">
    <name type="scientific">Novipirellula rosea</name>
    <dbReference type="NCBI Taxonomy" id="1031540"/>
    <lineage>
        <taxon>Bacteria</taxon>
        <taxon>Pseudomonadati</taxon>
        <taxon>Planctomycetota</taxon>
        <taxon>Planctomycetia</taxon>
        <taxon>Pirellulales</taxon>
        <taxon>Pirellulaceae</taxon>
        <taxon>Novipirellula</taxon>
    </lineage>
</organism>
<proteinExistence type="predicted"/>
<keyword evidence="3" id="KW-1185">Reference proteome</keyword>
<feature type="region of interest" description="Disordered" evidence="1">
    <location>
        <begin position="78"/>
        <end position="107"/>
    </location>
</feature>
<evidence type="ECO:0000256" key="1">
    <source>
        <dbReference type="SAM" id="MobiDB-lite"/>
    </source>
</evidence>
<name>A0ABP8NKV6_9BACT</name>
<gene>
    <name evidence="2" type="ORF">GCM10023156_57160</name>
</gene>
<evidence type="ECO:0000313" key="2">
    <source>
        <dbReference type="EMBL" id="GAA4467334.1"/>
    </source>
</evidence>
<accession>A0ABP8NKV6</accession>
<sequence length="107" mass="11548">MLSVAIKKPGQRNMAETPRSIIERLVAFPGTGKMQANAVTNTAETNTAGNTKAKRRLTPVALRTGKKIAAHQIKAMPENGPINAASSDSVKRAKPDMKNTLRIRVDK</sequence>
<dbReference type="Proteomes" id="UP001500840">
    <property type="component" value="Unassembled WGS sequence"/>
</dbReference>
<protein>
    <submittedName>
        <fullName evidence="2">Uncharacterized protein</fullName>
    </submittedName>
</protein>
<comment type="caution">
    <text evidence="2">The sequence shown here is derived from an EMBL/GenBank/DDBJ whole genome shotgun (WGS) entry which is preliminary data.</text>
</comment>
<evidence type="ECO:0000313" key="3">
    <source>
        <dbReference type="Proteomes" id="UP001500840"/>
    </source>
</evidence>
<feature type="compositionally biased region" description="Basic and acidic residues" evidence="1">
    <location>
        <begin position="89"/>
        <end position="107"/>
    </location>
</feature>